<dbReference type="EMBL" id="AFWV01000022">
    <property type="protein sequence ID" value="EGV16121.1"/>
    <property type="molecule type" value="Genomic_DNA"/>
</dbReference>
<dbReference type="eggNOG" id="COG1186">
    <property type="taxonomic scope" value="Bacteria"/>
</dbReference>
<organism evidence="3 4">
    <name type="scientific">Thiocapsa marina 5811</name>
    <dbReference type="NCBI Taxonomy" id="768671"/>
    <lineage>
        <taxon>Bacteria</taxon>
        <taxon>Pseudomonadati</taxon>
        <taxon>Pseudomonadota</taxon>
        <taxon>Gammaproteobacteria</taxon>
        <taxon>Chromatiales</taxon>
        <taxon>Chromatiaceae</taxon>
        <taxon>Thiocapsa</taxon>
    </lineage>
</organism>
<dbReference type="Pfam" id="PF00472">
    <property type="entry name" value="RF-1"/>
    <property type="match status" value="1"/>
</dbReference>
<dbReference type="STRING" id="768671.ThimaDRAFT_4615"/>
<sequence>MDASIPQCARVGGLNRVQINCVMLQISKRIRIDETELSERFIRSPGPGGQNVNKVETAVQLRFDVGRSPSLPEDVRERLRRLGGRRIDSDGVLMIEAHRYRTRERNRADARARLAALIAQAAVRPKTRIATRPTRASTERRLETKRKQSSSKRMRRAPSDHD</sequence>
<dbReference type="PANTHER" id="PTHR47814:SF1">
    <property type="entry name" value="PEPTIDYL-TRNA HYDROLASE ARFB"/>
    <property type="match status" value="1"/>
</dbReference>
<dbReference type="GO" id="GO:0072344">
    <property type="term" value="P:rescue of stalled ribosome"/>
    <property type="evidence" value="ECO:0007669"/>
    <property type="project" value="TreeGrafter"/>
</dbReference>
<dbReference type="PATRIC" id="fig|768671.3.peg.4858"/>
<evidence type="ECO:0000313" key="3">
    <source>
        <dbReference type="EMBL" id="EGV16121.1"/>
    </source>
</evidence>
<evidence type="ECO:0000256" key="1">
    <source>
        <dbReference type="SAM" id="MobiDB-lite"/>
    </source>
</evidence>
<protein>
    <submittedName>
        <fullName evidence="3">Class I peptide chain release factor</fullName>
    </submittedName>
</protein>
<dbReference type="GO" id="GO:0003747">
    <property type="term" value="F:translation release factor activity"/>
    <property type="evidence" value="ECO:0007669"/>
    <property type="project" value="InterPro"/>
</dbReference>
<proteinExistence type="predicted"/>
<name>F9UI62_9GAMM</name>
<feature type="domain" description="Prokaryotic-type class I peptide chain release factors" evidence="2">
    <location>
        <begin position="43"/>
        <end position="59"/>
    </location>
</feature>
<dbReference type="PANTHER" id="PTHR47814">
    <property type="entry name" value="PEPTIDYL-TRNA HYDROLASE ARFB"/>
    <property type="match status" value="1"/>
</dbReference>
<dbReference type="AlphaFoldDB" id="F9UI62"/>
<dbReference type="FunFam" id="3.30.160.20:FF:000046">
    <property type="entry name" value="Peptidyl-tRNA hydrolase ICT1"/>
    <property type="match status" value="1"/>
</dbReference>
<evidence type="ECO:0000259" key="2">
    <source>
        <dbReference type="PROSITE" id="PS00745"/>
    </source>
</evidence>
<accession>F9UI62</accession>
<dbReference type="PROSITE" id="PS00745">
    <property type="entry name" value="RF_PROK_I"/>
    <property type="match status" value="1"/>
</dbReference>
<evidence type="ECO:0000313" key="4">
    <source>
        <dbReference type="Proteomes" id="UP000005459"/>
    </source>
</evidence>
<keyword evidence="4" id="KW-1185">Reference proteome</keyword>
<dbReference type="Gene3D" id="3.30.160.20">
    <property type="match status" value="1"/>
</dbReference>
<dbReference type="GO" id="GO:0004045">
    <property type="term" value="F:peptidyl-tRNA hydrolase activity"/>
    <property type="evidence" value="ECO:0007669"/>
    <property type="project" value="TreeGrafter"/>
</dbReference>
<dbReference type="GO" id="GO:0043022">
    <property type="term" value="F:ribosome binding"/>
    <property type="evidence" value="ECO:0007669"/>
    <property type="project" value="TreeGrafter"/>
</dbReference>
<dbReference type="Proteomes" id="UP000005459">
    <property type="component" value="Unassembled WGS sequence"/>
</dbReference>
<dbReference type="SUPFAM" id="SSF110916">
    <property type="entry name" value="Peptidyl-tRNA hydrolase domain-like"/>
    <property type="match status" value="1"/>
</dbReference>
<dbReference type="InterPro" id="IPR000352">
    <property type="entry name" value="Pep_chain_release_fac_I"/>
</dbReference>
<reference evidence="3 4" key="1">
    <citation type="submission" date="2011-06" db="EMBL/GenBank/DDBJ databases">
        <title>The draft genome of Thiocapsa marina 5811.</title>
        <authorList>
            <consortium name="US DOE Joint Genome Institute (JGI-PGF)"/>
            <person name="Lucas S."/>
            <person name="Han J."/>
            <person name="Cheng J.-F."/>
            <person name="Goodwin L."/>
            <person name="Pitluck S."/>
            <person name="Peters L."/>
            <person name="Land M.L."/>
            <person name="Hauser L."/>
            <person name="Vogl K."/>
            <person name="Liu Z."/>
            <person name="Imhoff J."/>
            <person name="Thiel V."/>
            <person name="Frigaard N.-U."/>
            <person name="Bryant D."/>
            <person name="Woyke T.J."/>
        </authorList>
    </citation>
    <scope>NUCLEOTIDE SEQUENCE [LARGE SCALE GENOMIC DNA]</scope>
    <source>
        <strain evidence="3 4">5811</strain>
    </source>
</reference>
<gene>
    <name evidence="3" type="ORF">ThimaDRAFT_4615</name>
</gene>
<feature type="region of interest" description="Disordered" evidence="1">
    <location>
        <begin position="125"/>
        <end position="162"/>
    </location>
</feature>
<feature type="compositionally biased region" description="Basic residues" evidence="1">
    <location>
        <begin position="147"/>
        <end position="156"/>
    </location>
</feature>
<feature type="compositionally biased region" description="Basic and acidic residues" evidence="1">
    <location>
        <begin position="137"/>
        <end position="146"/>
    </location>
</feature>
<dbReference type="NCBIfam" id="NF006718">
    <property type="entry name" value="PRK09256.1"/>
    <property type="match status" value="1"/>
</dbReference>